<accession>A3MTD2</accession>
<evidence type="ECO:0000313" key="1">
    <source>
        <dbReference type="EMBL" id="ABO07899.1"/>
    </source>
</evidence>
<dbReference type="AlphaFoldDB" id="A3MTD2"/>
<dbReference type="RefSeq" id="WP_011849157.1">
    <property type="nucleotide sequence ID" value="NC_009073.1"/>
</dbReference>
<dbReference type="KEGG" id="pcl:Pcal_0468"/>
<sequence length="119" mass="13127">MPSPPVLHRLLAVRSLALRRGVWFRVRPAARALIDAVILHLRRGGRVKSPALLEAVRRAVEEVVALAAPLRVKAKALGYAIAAKLGITVDEEKAIALGIQWINTPKRYRGEAPPIFTWL</sequence>
<dbReference type="EMBL" id="CP000561">
    <property type="protein sequence ID" value="ABO07899.1"/>
    <property type="molecule type" value="Genomic_DNA"/>
</dbReference>
<name>A3MTD2_PYRCJ</name>
<organism evidence="1 2">
    <name type="scientific">Pyrobaculum calidifontis (strain DSM 21063 / JCM 11548 / VA1)</name>
    <dbReference type="NCBI Taxonomy" id="410359"/>
    <lineage>
        <taxon>Archaea</taxon>
        <taxon>Thermoproteota</taxon>
        <taxon>Thermoprotei</taxon>
        <taxon>Thermoproteales</taxon>
        <taxon>Thermoproteaceae</taxon>
        <taxon>Pyrobaculum</taxon>
    </lineage>
</organism>
<dbReference type="eggNOG" id="arCOG05428">
    <property type="taxonomic scope" value="Archaea"/>
</dbReference>
<proteinExistence type="predicted"/>
<dbReference type="STRING" id="410359.Pcal_0468"/>
<keyword evidence="2" id="KW-1185">Reference proteome</keyword>
<dbReference type="HOGENOM" id="CLU_153631_0_0_2"/>
<dbReference type="GeneID" id="4909071"/>
<gene>
    <name evidence="1" type="ordered locus">Pcal_0468</name>
</gene>
<dbReference type="OrthoDB" id="28640at2157"/>
<reference evidence="1" key="1">
    <citation type="submission" date="2007-02" db="EMBL/GenBank/DDBJ databases">
        <title>Complete sequence of Pyrobaculum calidifontis JCM 11548.</title>
        <authorList>
            <consortium name="US DOE Joint Genome Institute"/>
            <person name="Copeland A."/>
            <person name="Lucas S."/>
            <person name="Lapidus A."/>
            <person name="Barry K."/>
            <person name="Glavina del Rio T."/>
            <person name="Dalin E."/>
            <person name="Tice H."/>
            <person name="Pitluck S."/>
            <person name="Chain P."/>
            <person name="Malfatti S."/>
            <person name="Shin M."/>
            <person name="Vergez L."/>
            <person name="Schmutz J."/>
            <person name="Larimer F."/>
            <person name="Land M."/>
            <person name="Hauser L."/>
            <person name="Kyrpides N."/>
            <person name="Mikhailova N."/>
            <person name="Cozen A.E."/>
            <person name="Fitz-Gibbon S.T."/>
            <person name="House C.H."/>
            <person name="Saltikov C."/>
            <person name="Lowe T.M."/>
            <person name="Richardson P."/>
        </authorList>
    </citation>
    <scope>NUCLEOTIDE SEQUENCE [LARGE SCALE GENOMIC DNA]</scope>
    <source>
        <strain evidence="1">JCM 11548</strain>
    </source>
</reference>
<dbReference type="Proteomes" id="UP000001431">
    <property type="component" value="Chromosome"/>
</dbReference>
<protein>
    <submittedName>
        <fullName evidence="1">Uncharacterized protein</fullName>
    </submittedName>
</protein>
<evidence type="ECO:0000313" key="2">
    <source>
        <dbReference type="Proteomes" id="UP000001431"/>
    </source>
</evidence>